<accession>A0ABR1CWK4</accession>
<organism evidence="1 2">
    <name type="scientific">Necator americanus</name>
    <name type="common">Human hookworm</name>
    <dbReference type="NCBI Taxonomy" id="51031"/>
    <lineage>
        <taxon>Eukaryota</taxon>
        <taxon>Metazoa</taxon>
        <taxon>Ecdysozoa</taxon>
        <taxon>Nematoda</taxon>
        <taxon>Chromadorea</taxon>
        <taxon>Rhabditida</taxon>
        <taxon>Rhabditina</taxon>
        <taxon>Rhabditomorpha</taxon>
        <taxon>Strongyloidea</taxon>
        <taxon>Ancylostomatidae</taxon>
        <taxon>Bunostominae</taxon>
        <taxon>Necator</taxon>
    </lineage>
</organism>
<keyword evidence="2" id="KW-1185">Reference proteome</keyword>
<reference evidence="1 2" key="1">
    <citation type="submission" date="2023-08" db="EMBL/GenBank/DDBJ databases">
        <title>A Necator americanus chromosomal reference genome.</title>
        <authorList>
            <person name="Ilik V."/>
            <person name="Petrzelkova K.J."/>
            <person name="Pardy F."/>
            <person name="Fuh T."/>
            <person name="Niatou-Singa F.S."/>
            <person name="Gouil Q."/>
            <person name="Baker L."/>
            <person name="Ritchie M.E."/>
            <person name="Jex A.R."/>
            <person name="Gazzola D."/>
            <person name="Li H."/>
            <person name="Toshio Fujiwara R."/>
            <person name="Zhan B."/>
            <person name="Aroian R.V."/>
            <person name="Pafco B."/>
            <person name="Schwarz E.M."/>
        </authorList>
    </citation>
    <scope>NUCLEOTIDE SEQUENCE [LARGE SCALE GENOMIC DNA]</scope>
    <source>
        <strain evidence="1 2">Aroian</strain>
        <tissue evidence="1">Whole animal</tissue>
    </source>
</reference>
<dbReference type="EMBL" id="JAVFWL010000003">
    <property type="protein sequence ID" value="KAK6742435.1"/>
    <property type="molecule type" value="Genomic_DNA"/>
</dbReference>
<gene>
    <name evidence="1" type="primary">Necator_chrIII.g10745</name>
    <name evidence="1" type="ORF">RB195_009980</name>
</gene>
<protein>
    <submittedName>
        <fullName evidence="1">Uncharacterized protein</fullName>
    </submittedName>
</protein>
<dbReference type="Proteomes" id="UP001303046">
    <property type="component" value="Unassembled WGS sequence"/>
</dbReference>
<evidence type="ECO:0000313" key="2">
    <source>
        <dbReference type="Proteomes" id="UP001303046"/>
    </source>
</evidence>
<proteinExistence type="predicted"/>
<comment type="caution">
    <text evidence="1">The sequence shown here is derived from an EMBL/GenBank/DDBJ whole genome shotgun (WGS) entry which is preliminary data.</text>
</comment>
<sequence length="120" mass="14685">MTRGRYQHRAPPSKLAIENRFRFFVHIIRRPADRLVQRVLRSLSDSSWKRPPGRKQKFLTEVLKEDLRTLYAYRQSRRDVGFHRIWNSDEWIESRASSRRRSRRLGTAMFKDDTPRRRCR</sequence>
<name>A0ABR1CWK4_NECAM</name>
<evidence type="ECO:0000313" key="1">
    <source>
        <dbReference type="EMBL" id="KAK6742435.1"/>
    </source>
</evidence>